<keyword evidence="1" id="KW-0472">Membrane</keyword>
<evidence type="ECO:0000313" key="2">
    <source>
        <dbReference type="EMBL" id="UJO16770.1"/>
    </source>
</evidence>
<dbReference type="RefSeq" id="XP_047761136.1">
    <property type="nucleotide sequence ID" value="XM_047903559.1"/>
</dbReference>
<reference evidence="2" key="2">
    <citation type="journal article" date="2022" name="Microb. Genom.">
        <title>A chromosome-scale genome assembly of the tomato pathogen Cladosporium fulvum reveals a compartmentalized genome architecture and the presence of a dispensable chromosome.</title>
        <authorList>
            <person name="Zaccaron A.Z."/>
            <person name="Chen L.H."/>
            <person name="Samaras A."/>
            <person name="Stergiopoulos I."/>
        </authorList>
    </citation>
    <scope>NUCLEOTIDE SEQUENCE</scope>
    <source>
        <strain evidence="2">Race5_Kim</strain>
    </source>
</reference>
<dbReference type="GeneID" id="71984289"/>
<name>A0A9Q8P834_PASFU</name>
<evidence type="ECO:0000313" key="3">
    <source>
        <dbReference type="Proteomes" id="UP000756132"/>
    </source>
</evidence>
<keyword evidence="3" id="KW-1185">Reference proteome</keyword>
<keyword evidence="1" id="KW-1133">Transmembrane helix</keyword>
<dbReference type="KEGG" id="ffu:CLAFUR5_04411"/>
<evidence type="ECO:0000256" key="1">
    <source>
        <dbReference type="SAM" id="Phobius"/>
    </source>
</evidence>
<keyword evidence="1" id="KW-0812">Transmembrane</keyword>
<feature type="transmembrane region" description="Helical" evidence="1">
    <location>
        <begin position="12"/>
        <end position="32"/>
    </location>
</feature>
<dbReference type="Proteomes" id="UP000756132">
    <property type="component" value="Chromosome 4"/>
</dbReference>
<proteinExistence type="predicted"/>
<reference evidence="2" key="1">
    <citation type="submission" date="2021-12" db="EMBL/GenBank/DDBJ databases">
        <authorList>
            <person name="Zaccaron A."/>
            <person name="Stergiopoulos I."/>
        </authorList>
    </citation>
    <scope>NUCLEOTIDE SEQUENCE</scope>
    <source>
        <strain evidence="2">Race5_Kim</strain>
    </source>
</reference>
<organism evidence="2 3">
    <name type="scientific">Passalora fulva</name>
    <name type="common">Tomato leaf mold</name>
    <name type="synonym">Cladosporium fulvum</name>
    <dbReference type="NCBI Taxonomy" id="5499"/>
    <lineage>
        <taxon>Eukaryota</taxon>
        <taxon>Fungi</taxon>
        <taxon>Dikarya</taxon>
        <taxon>Ascomycota</taxon>
        <taxon>Pezizomycotina</taxon>
        <taxon>Dothideomycetes</taxon>
        <taxon>Dothideomycetidae</taxon>
        <taxon>Mycosphaerellales</taxon>
        <taxon>Mycosphaerellaceae</taxon>
        <taxon>Fulvia</taxon>
    </lineage>
</organism>
<dbReference type="OrthoDB" id="1103324at2759"/>
<gene>
    <name evidence="2" type="ORF">CLAFUR5_04411</name>
</gene>
<dbReference type="EMBL" id="CP090166">
    <property type="protein sequence ID" value="UJO16770.1"/>
    <property type="molecule type" value="Genomic_DNA"/>
</dbReference>
<sequence length="129" mass="14483">MAVIDLIDPGTLYRLLVCSACAVLFVAGQELLRPADRRWSSIGRYCLPAGPRGSFVLGDLPDFWRSRANGTTGAYFRSLQSYGEMTTLHMGSSLWVVLNTNRVVDEMWSAKQHPTYARRLLTLLQSTDR</sequence>
<accession>A0A9Q8P834</accession>
<dbReference type="AlphaFoldDB" id="A0A9Q8P834"/>
<protein>
    <submittedName>
        <fullName evidence="2">Uncharacterized protein</fullName>
    </submittedName>
</protein>